<comment type="pathway">
    <text evidence="7">Cofactor biosynthesis; tetrahydrofolate biosynthesis; 4-aminobenzoate from chorismate: step 2/2.</text>
</comment>
<comment type="similarity">
    <text evidence="2">Belongs to the class-IV pyridoxal-phosphate-dependent aminotransferase family.</text>
</comment>
<dbReference type="GO" id="GO:0008696">
    <property type="term" value="F:4-amino-4-deoxychorismate lyase activity"/>
    <property type="evidence" value="ECO:0007669"/>
    <property type="project" value="UniProtKB-UniRule"/>
</dbReference>
<dbReference type="PANTHER" id="PTHR42743:SF2">
    <property type="entry name" value="AMINODEOXYCHORISMATE LYASE"/>
    <property type="match status" value="1"/>
</dbReference>
<organism evidence="13 14">
    <name type="scientific">Pseudoalteromonas agarivorans</name>
    <dbReference type="NCBI Taxonomy" id="176102"/>
    <lineage>
        <taxon>Bacteria</taxon>
        <taxon>Pseudomonadati</taxon>
        <taxon>Pseudomonadota</taxon>
        <taxon>Gammaproteobacteria</taxon>
        <taxon>Alteromonadales</taxon>
        <taxon>Pseudoalteromonadaceae</taxon>
        <taxon>Pseudoalteromonas</taxon>
    </lineage>
</organism>
<proteinExistence type="inferred from homology"/>
<dbReference type="GO" id="GO:0008153">
    <property type="term" value="P:4-aminobenzoate biosynthetic process"/>
    <property type="evidence" value="ECO:0007669"/>
    <property type="project" value="UniProtKB-UniRule"/>
</dbReference>
<evidence type="ECO:0000256" key="6">
    <source>
        <dbReference type="ARBA" id="ARBA00023239"/>
    </source>
</evidence>
<accession>A0AAD0XBY3</accession>
<dbReference type="InterPro" id="IPR043132">
    <property type="entry name" value="BCAT-like_C"/>
</dbReference>
<dbReference type="NCBIfam" id="TIGR03461">
    <property type="entry name" value="pabC_Proteo"/>
    <property type="match status" value="1"/>
</dbReference>
<dbReference type="GO" id="GO:0005829">
    <property type="term" value="C:cytosol"/>
    <property type="evidence" value="ECO:0007669"/>
    <property type="project" value="TreeGrafter"/>
</dbReference>
<dbReference type="SUPFAM" id="SSF56752">
    <property type="entry name" value="D-aminoacid aminotransferase-like PLP-dependent enzymes"/>
    <property type="match status" value="1"/>
</dbReference>
<dbReference type="RefSeq" id="WP_121637325.1">
    <property type="nucleotide sequence ID" value="NZ_CP033065.1"/>
</dbReference>
<evidence type="ECO:0000256" key="12">
    <source>
        <dbReference type="NCBIfam" id="TIGR03461"/>
    </source>
</evidence>
<evidence type="ECO:0000256" key="5">
    <source>
        <dbReference type="ARBA" id="ARBA00022909"/>
    </source>
</evidence>
<gene>
    <name evidence="13" type="primary">pabC</name>
    <name evidence="13" type="ORF">D9T18_06650</name>
</gene>
<dbReference type="GO" id="GO:0030170">
    <property type="term" value="F:pyridoxal phosphate binding"/>
    <property type="evidence" value="ECO:0007669"/>
    <property type="project" value="InterPro"/>
</dbReference>
<dbReference type="InterPro" id="IPR017824">
    <property type="entry name" value="Aminodeoxychorismate_lyase_IV"/>
</dbReference>
<dbReference type="Gene3D" id="3.30.470.10">
    <property type="match status" value="1"/>
</dbReference>
<evidence type="ECO:0000256" key="8">
    <source>
        <dbReference type="ARBA" id="ARBA00035676"/>
    </source>
</evidence>
<dbReference type="AlphaFoldDB" id="A0AAD0XBY3"/>
<keyword evidence="5" id="KW-0289">Folate biosynthesis</keyword>
<evidence type="ECO:0000256" key="2">
    <source>
        <dbReference type="ARBA" id="ARBA00009320"/>
    </source>
</evidence>
<name>A0AAD0XBY3_9GAMM</name>
<evidence type="ECO:0000256" key="9">
    <source>
        <dbReference type="ARBA" id="ARBA00049529"/>
    </source>
</evidence>
<dbReference type="PANTHER" id="PTHR42743">
    <property type="entry name" value="AMINO-ACID AMINOTRANSFERASE"/>
    <property type="match status" value="1"/>
</dbReference>
<comment type="cofactor">
    <cofactor evidence="1">
        <name>pyridoxal 5'-phosphate</name>
        <dbReference type="ChEBI" id="CHEBI:597326"/>
    </cofactor>
</comment>
<evidence type="ECO:0000256" key="7">
    <source>
        <dbReference type="ARBA" id="ARBA00035633"/>
    </source>
</evidence>
<evidence type="ECO:0000256" key="10">
    <source>
        <dbReference type="ARBA" id="ARBA00054027"/>
    </source>
</evidence>
<dbReference type="NCBIfam" id="NF004761">
    <property type="entry name" value="PRK06092.1"/>
    <property type="match status" value="1"/>
</dbReference>
<keyword evidence="4" id="KW-0663">Pyridoxal phosphate</keyword>
<comment type="function">
    <text evidence="10">Involved in the biosynthesis of p-aminobenzoate (PABA), a precursor of tetrahydrofolate. Converts 4-amino-4-deoxychorismate into 4-aminobenzoate (PABA) and pyruvate.</text>
</comment>
<evidence type="ECO:0000256" key="1">
    <source>
        <dbReference type="ARBA" id="ARBA00001933"/>
    </source>
</evidence>
<evidence type="ECO:0000313" key="14">
    <source>
        <dbReference type="Proteomes" id="UP000279995"/>
    </source>
</evidence>
<sequence>MQTIITTDDTSSINTRDRGLNYGDGFFTTAKVISEQVEHWQHHKARLVECAERLAFPAINFTELEQHIAKAITGCQLNVLKIVITRGEGGRGYGLPQHTHLTILITVLGFPQSYPALSKTGVSLALSPIKLAAQPLLAGLKTLNRLEQVLIKNAMAKQQCDDVLVLDHQNNVIEASAANIFAIRDNKVYTPSLEQCGIKGVYLQSLCDKLAVEFKQVSLNELTQASAVFICNSLMGAVPVSRIEQHTFNVEQSMCLLNELLAKEAKC</sequence>
<dbReference type="InterPro" id="IPR043131">
    <property type="entry name" value="BCAT-like_N"/>
</dbReference>
<dbReference type="GO" id="GO:0046656">
    <property type="term" value="P:folic acid biosynthetic process"/>
    <property type="evidence" value="ECO:0007669"/>
    <property type="project" value="UniProtKB-KW"/>
</dbReference>
<dbReference type="Pfam" id="PF01063">
    <property type="entry name" value="Aminotran_4"/>
    <property type="match status" value="1"/>
</dbReference>
<evidence type="ECO:0000256" key="11">
    <source>
        <dbReference type="ARBA" id="ARBA00069174"/>
    </source>
</evidence>
<dbReference type="Gene3D" id="3.20.10.10">
    <property type="entry name" value="D-amino Acid Aminotransferase, subunit A, domain 2"/>
    <property type="match status" value="1"/>
</dbReference>
<reference evidence="13 14" key="1">
    <citation type="submission" date="2018-10" db="EMBL/GenBank/DDBJ databases">
        <title>Complete Genome Sequence and Transcriptomic Profiles of a Marine Bacterium, Pseudoalteromonas agarivorans Hao 2018.</title>
        <authorList>
            <person name="Hao L."/>
        </authorList>
    </citation>
    <scope>NUCLEOTIDE SEQUENCE [LARGE SCALE GENOMIC DNA]</scope>
    <source>
        <strain evidence="13 14">Hao 2018</strain>
    </source>
</reference>
<comment type="catalytic activity">
    <reaction evidence="9">
        <text>4-amino-4-deoxychorismate = 4-aminobenzoate + pyruvate + H(+)</text>
        <dbReference type="Rhea" id="RHEA:16201"/>
        <dbReference type="ChEBI" id="CHEBI:15361"/>
        <dbReference type="ChEBI" id="CHEBI:15378"/>
        <dbReference type="ChEBI" id="CHEBI:17836"/>
        <dbReference type="ChEBI" id="CHEBI:58406"/>
        <dbReference type="EC" id="4.1.3.38"/>
    </reaction>
</comment>
<protein>
    <recommendedName>
        <fullName evidence="11 12">Aminodeoxychorismate lyase</fullName>
        <ecNumber evidence="8 12">4.1.3.38</ecNumber>
    </recommendedName>
</protein>
<dbReference type="EC" id="4.1.3.38" evidence="8 12"/>
<comment type="subunit">
    <text evidence="3">Homodimer.</text>
</comment>
<dbReference type="InterPro" id="IPR050571">
    <property type="entry name" value="Class-IV_PLP-Dep_Aminotrnsfr"/>
</dbReference>
<dbReference type="InterPro" id="IPR036038">
    <property type="entry name" value="Aminotransferase-like"/>
</dbReference>
<evidence type="ECO:0000256" key="3">
    <source>
        <dbReference type="ARBA" id="ARBA00011738"/>
    </source>
</evidence>
<evidence type="ECO:0000256" key="4">
    <source>
        <dbReference type="ARBA" id="ARBA00022898"/>
    </source>
</evidence>
<dbReference type="EMBL" id="CP033065">
    <property type="protein sequence ID" value="AYM86397.1"/>
    <property type="molecule type" value="Genomic_DNA"/>
</dbReference>
<dbReference type="FunFam" id="3.20.10.10:FF:000002">
    <property type="entry name" value="D-alanine aminotransferase"/>
    <property type="match status" value="1"/>
</dbReference>
<dbReference type="InterPro" id="IPR001544">
    <property type="entry name" value="Aminotrans_IV"/>
</dbReference>
<evidence type="ECO:0000313" key="13">
    <source>
        <dbReference type="EMBL" id="AYM86397.1"/>
    </source>
</evidence>
<keyword evidence="6 13" id="KW-0456">Lyase</keyword>
<dbReference type="Proteomes" id="UP000279995">
    <property type="component" value="Chromosome I"/>
</dbReference>